<dbReference type="EMBL" id="JANJYJ010000006">
    <property type="protein sequence ID" value="KAK3204766.1"/>
    <property type="molecule type" value="Genomic_DNA"/>
</dbReference>
<organism evidence="1 2">
    <name type="scientific">Dipteronia sinensis</name>
    <dbReference type="NCBI Taxonomy" id="43782"/>
    <lineage>
        <taxon>Eukaryota</taxon>
        <taxon>Viridiplantae</taxon>
        <taxon>Streptophyta</taxon>
        <taxon>Embryophyta</taxon>
        <taxon>Tracheophyta</taxon>
        <taxon>Spermatophyta</taxon>
        <taxon>Magnoliopsida</taxon>
        <taxon>eudicotyledons</taxon>
        <taxon>Gunneridae</taxon>
        <taxon>Pentapetalae</taxon>
        <taxon>rosids</taxon>
        <taxon>malvids</taxon>
        <taxon>Sapindales</taxon>
        <taxon>Sapindaceae</taxon>
        <taxon>Hippocastanoideae</taxon>
        <taxon>Acereae</taxon>
        <taxon>Dipteronia</taxon>
    </lineage>
</organism>
<comment type="caution">
    <text evidence="1">The sequence shown here is derived from an EMBL/GenBank/DDBJ whole genome shotgun (WGS) entry which is preliminary data.</text>
</comment>
<dbReference type="Proteomes" id="UP001281410">
    <property type="component" value="Unassembled WGS sequence"/>
</dbReference>
<gene>
    <name evidence="1" type="ORF">Dsin_018812</name>
</gene>
<evidence type="ECO:0000313" key="2">
    <source>
        <dbReference type="Proteomes" id="UP001281410"/>
    </source>
</evidence>
<dbReference type="PANTHER" id="PTHR31286:SF167">
    <property type="entry name" value="OS09G0268800 PROTEIN"/>
    <property type="match status" value="1"/>
</dbReference>
<name>A0AAE0A7I8_9ROSI</name>
<dbReference type="AlphaFoldDB" id="A0AAE0A7I8"/>
<protein>
    <recommendedName>
        <fullName evidence="3">DUF4283 domain-containing protein</fullName>
    </recommendedName>
</protein>
<keyword evidence="2" id="KW-1185">Reference proteome</keyword>
<accession>A0AAE0A7I8</accession>
<evidence type="ECO:0008006" key="3">
    <source>
        <dbReference type="Google" id="ProtNLM"/>
    </source>
</evidence>
<proteinExistence type="predicted"/>
<reference evidence="1" key="1">
    <citation type="journal article" date="2023" name="Plant J.">
        <title>Genome sequences and population genomics provide insights into the demographic history, inbreeding, and mutation load of two 'living fossil' tree species of Dipteronia.</title>
        <authorList>
            <person name="Feng Y."/>
            <person name="Comes H.P."/>
            <person name="Chen J."/>
            <person name="Zhu S."/>
            <person name="Lu R."/>
            <person name="Zhang X."/>
            <person name="Li P."/>
            <person name="Qiu J."/>
            <person name="Olsen K.M."/>
            <person name="Qiu Y."/>
        </authorList>
    </citation>
    <scope>NUCLEOTIDE SEQUENCE</scope>
    <source>
        <strain evidence="1">NBL</strain>
    </source>
</reference>
<dbReference type="InterPro" id="IPR040256">
    <property type="entry name" value="At4g02000-like"/>
</dbReference>
<sequence length="448" mass="48997">MTLKDAEGPVLRLNEDLKMEGIQWLSLSIAGKVLTTKMAFDDAWIVLAEPTRKGEVEKMAFNRAEFWVQIHHVPLLCMSKEIGQFLGGMVGEVIEVDEEVSSDEGSKFLRVRVVVEIDNPLRCCMCMDVMNSRCGSCYLVLGFVRLHRVGLLGNRNRQVSQCTDTSWGRRDSNVMQRNVGADGHGRPENVPARVKNGNDVSVKDVIHSKELMQTRNDCEIMRINEEEILEGGNKSNVHGNKLNVLMDGISVMKEICNNDRGSVVGQDIHLDHLDAVGQVGKDRPSVSSVTSEVTQSFSDLVNINGIGEKITQWKCNAPAGAENGGLKLKKIREAVGCLVEFDGGNGALSTPLQRDEVDGGTISSATSTLETMVGSAKVAVGYSLGGHPENKLEIMGGVDGDSTMVFKIVSEHGVLVENQRARVLIEWVPGYRGKILATKVKSRVAPKW</sequence>
<dbReference type="PANTHER" id="PTHR31286">
    <property type="entry name" value="GLYCINE-RICH CELL WALL STRUCTURAL PROTEIN 1.8-LIKE"/>
    <property type="match status" value="1"/>
</dbReference>
<evidence type="ECO:0000313" key="1">
    <source>
        <dbReference type="EMBL" id="KAK3204766.1"/>
    </source>
</evidence>